<dbReference type="CDD" id="cd18804">
    <property type="entry name" value="SF2_C_priA"/>
    <property type="match status" value="1"/>
</dbReference>
<dbReference type="RefSeq" id="WP_092541081.1">
    <property type="nucleotide sequence ID" value="NZ_FOKV01000002.1"/>
</dbReference>
<keyword evidence="9 12" id="KW-0238">DNA-binding</keyword>
<evidence type="ECO:0000259" key="14">
    <source>
        <dbReference type="PROSITE" id="PS51194"/>
    </source>
</evidence>
<dbReference type="Pfam" id="PF00270">
    <property type="entry name" value="DEAD"/>
    <property type="match status" value="1"/>
</dbReference>
<dbReference type="PROSITE" id="PS51194">
    <property type="entry name" value="HELICASE_CTER"/>
    <property type="match status" value="1"/>
</dbReference>
<evidence type="ECO:0000256" key="1">
    <source>
        <dbReference type="ARBA" id="ARBA00022515"/>
    </source>
</evidence>
<evidence type="ECO:0000313" key="15">
    <source>
        <dbReference type="EMBL" id="SFC09259.1"/>
    </source>
</evidence>
<dbReference type="Pfam" id="PF18074">
    <property type="entry name" value="PriA_C"/>
    <property type="match status" value="1"/>
</dbReference>
<dbReference type="SMART" id="SM00487">
    <property type="entry name" value="DEXDc"/>
    <property type="match status" value="1"/>
</dbReference>
<evidence type="ECO:0000256" key="5">
    <source>
        <dbReference type="ARBA" id="ARBA00022801"/>
    </source>
</evidence>
<dbReference type="NCBIfam" id="TIGR00595">
    <property type="entry name" value="priA"/>
    <property type="match status" value="1"/>
</dbReference>
<dbReference type="Proteomes" id="UP000199438">
    <property type="component" value="Unassembled WGS sequence"/>
</dbReference>
<dbReference type="InterPro" id="IPR001650">
    <property type="entry name" value="Helicase_C-like"/>
</dbReference>
<keyword evidence="8 12" id="KW-0067">ATP-binding</keyword>
<dbReference type="Pfam" id="PF00271">
    <property type="entry name" value="Helicase_C"/>
    <property type="match status" value="1"/>
</dbReference>
<feature type="binding site" evidence="12">
    <location>
        <position position="527"/>
    </location>
    <ligand>
        <name>Zn(2+)</name>
        <dbReference type="ChEBI" id="CHEBI:29105"/>
        <label>1</label>
    </ligand>
</feature>
<evidence type="ECO:0000256" key="9">
    <source>
        <dbReference type="ARBA" id="ARBA00023125"/>
    </source>
</evidence>
<comment type="cofactor">
    <cofactor evidence="12">
        <name>Zn(2+)</name>
        <dbReference type="ChEBI" id="CHEBI:29105"/>
    </cofactor>
    <text evidence="12">Binds 2 zinc ions per subunit.</text>
</comment>
<evidence type="ECO:0000256" key="6">
    <source>
        <dbReference type="ARBA" id="ARBA00022806"/>
    </source>
</evidence>
<dbReference type="InterPro" id="IPR040498">
    <property type="entry name" value="PriA_CRR"/>
</dbReference>
<evidence type="ECO:0000256" key="8">
    <source>
        <dbReference type="ARBA" id="ARBA00022840"/>
    </source>
</evidence>
<comment type="catalytic activity">
    <reaction evidence="12">
        <text>Couples ATP hydrolysis with the unwinding of duplex DNA by translocating in the 3'-5' direction.</text>
        <dbReference type="EC" id="5.6.2.4"/>
    </reaction>
</comment>
<feature type="binding site" evidence="12">
    <location>
        <position position="551"/>
    </location>
    <ligand>
        <name>Zn(2+)</name>
        <dbReference type="ChEBI" id="CHEBI:29105"/>
        <label>2</label>
    </ligand>
</feature>
<dbReference type="GO" id="GO:0006302">
    <property type="term" value="P:double-strand break repair"/>
    <property type="evidence" value="ECO:0007669"/>
    <property type="project" value="InterPro"/>
</dbReference>
<keyword evidence="7 12" id="KW-0862">Zinc</keyword>
<dbReference type="CDD" id="cd17929">
    <property type="entry name" value="DEXHc_priA"/>
    <property type="match status" value="1"/>
</dbReference>
<comment type="function">
    <text evidence="12">Initiates the restart of stalled replication forks, which reloads the replicative helicase on sites other than the origin of replication. Recognizes and binds to abandoned replication forks and remodels them to uncover a helicase loading site. Promotes assembly of the primosome at these replication forks.</text>
</comment>
<dbReference type="InterPro" id="IPR011545">
    <property type="entry name" value="DEAD/DEAH_box_helicase_dom"/>
</dbReference>
<comment type="subunit">
    <text evidence="12">Component of the replication restart primosome.</text>
</comment>
<dbReference type="STRING" id="1334022.SAMN04487907_102211"/>
<keyword evidence="16" id="KW-1185">Reference proteome</keyword>
<feature type="binding site" evidence="12">
    <location>
        <position position="554"/>
    </location>
    <ligand>
        <name>Zn(2+)</name>
        <dbReference type="ChEBI" id="CHEBI:29105"/>
        <label>2</label>
    </ligand>
</feature>
<dbReference type="InterPro" id="IPR005259">
    <property type="entry name" value="PriA"/>
</dbReference>
<dbReference type="SUPFAM" id="SSF52540">
    <property type="entry name" value="P-loop containing nucleoside triphosphate hydrolases"/>
    <property type="match status" value="1"/>
</dbReference>
<proteinExistence type="inferred from homology"/>
<organism evidence="15 16">
    <name type="scientific">Zunongwangia mangrovi</name>
    <dbReference type="NCBI Taxonomy" id="1334022"/>
    <lineage>
        <taxon>Bacteria</taxon>
        <taxon>Pseudomonadati</taxon>
        <taxon>Bacteroidota</taxon>
        <taxon>Flavobacteriia</taxon>
        <taxon>Flavobacteriales</taxon>
        <taxon>Flavobacteriaceae</taxon>
        <taxon>Zunongwangia</taxon>
    </lineage>
</organism>
<dbReference type="SMART" id="SM00490">
    <property type="entry name" value="HELICc"/>
    <property type="match status" value="1"/>
</dbReference>
<keyword evidence="2 12" id="KW-0235">DNA replication</keyword>
<feature type="domain" description="Helicase ATP-binding" evidence="13">
    <location>
        <begin position="292"/>
        <end position="461"/>
    </location>
</feature>
<feature type="domain" description="Helicase C-terminal" evidence="14">
    <location>
        <begin position="559"/>
        <end position="714"/>
    </location>
</feature>
<keyword evidence="3 12" id="KW-0479">Metal-binding</keyword>
<dbReference type="Pfam" id="PF18319">
    <property type="entry name" value="Zn_ribbon_PriA"/>
    <property type="match status" value="1"/>
</dbReference>
<feature type="binding site" evidence="12">
    <location>
        <position position="524"/>
    </location>
    <ligand>
        <name>Zn(2+)</name>
        <dbReference type="ChEBI" id="CHEBI:29105"/>
        <label>1</label>
    </ligand>
</feature>
<dbReference type="InterPro" id="IPR041236">
    <property type="entry name" value="PriA_C"/>
</dbReference>
<dbReference type="AlphaFoldDB" id="A0A1I1GC11"/>
<dbReference type="PANTHER" id="PTHR30580">
    <property type="entry name" value="PRIMOSOMAL PROTEIN N"/>
    <property type="match status" value="1"/>
</dbReference>
<dbReference type="InterPro" id="IPR027417">
    <property type="entry name" value="P-loop_NTPase"/>
</dbReference>
<feature type="binding site" evidence="12">
    <location>
        <position position="564"/>
    </location>
    <ligand>
        <name>Zn(2+)</name>
        <dbReference type="ChEBI" id="CHEBI:29105"/>
        <label>1</label>
    </ligand>
</feature>
<comment type="catalytic activity">
    <reaction evidence="11 12">
        <text>ATP + H2O = ADP + phosphate + H(+)</text>
        <dbReference type="Rhea" id="RHEA:13065"/>
        <dbReference type="ChEBI" id="CHEBI:15377"/>
        <dbReference type="ChEBI" id="CHEBI:15378"/>
        <dbReference type="ChEBI" id="CHEBI:30616"/>
        <dbReference type="ChEBI" id="CHEBI:43474"/>
        <dbReference type="ChEBI" id="CHEBI:456216"/>
        <dbReference type="EC" id="5.6.2.4"/>
    </reaction>
</comment>
<dbReference type="FunFam" id="3.40.50.300:FF:000489">
    <property type="entry name" value="Primosome assembly protein PriA"/>
    <property type="match status" value="1"/>
</dbReference>
<gene>
    <name evidence="12" type="primary">priA</name>
    <name evidence="15" type="ORF">SAMN04487907_102211</name>
</gene>
<keyword evidence="6 12" id="KW-0347">Helicase</keyword>
<feature type="binding site" evidence="12">
    <location>
        <position position="536"/>
    </location>
    <ligand>
        <name>Zn(2+)</name>
        <dbReference type="ChEBI" id="CHEBI:29105"/>
        <label>2</label>
    </ligand>
</feature>
<dbReference type="Gene3D" id="3.40.1440.60">
    <property type="entry name" value="PriA, 3(prime) DNA-binding domain"/>
    <property type="match status" value="1"/>
</dbReference>
<evidence type="ECO:0000256" key="2">
    <source>
        <dbReference type="ARBA" id="ARBA00022705"/>
    </source>
</evidence>
<evidence type="ECO:0000256" key="3">
    <source>
        <dbReference type="ARBA" id="ARBA00022723"/>
    </source>
</evidence>
<dbReference type="GO" id="GO:0016887">
    <property type="term" value="F:ATP hydrolysis activity"/>
    <property type="evidence" value="ECO:0007669"/>
    <property type="project" value="RHEA"/>
</dbReference>
<dbReference type="GO" id="GO:0008270">
    <property type="term" value="F:zinc ion binding"/>
    <property type="evidence" value="ECO:0007669"/>
    <property type="project" value="UniProtKB-UniRule"/>
</dbReference>
<dbReference type="GO" id="GO:0003677">
    <property type="term" value="F:DNA binding"/>
    <property type="evidence" value="ECO:0007669"/>
    <property type="project" value="UniProtKB-UniRule"/>
</dbReference>
<dbReference type="GO" id="GO:0043138">
    <property type="term" value="F:3'-5' DNA helicase activity"/>
    <property type="evidence" value="ECO:0007669"/>
    <property type="project" value="UniProtKB-EC"/>
</dbReference>
<evidence type="ECO:0000256" key="10">
    <source>
        <dbReference type="ARBA" id="ARBA00023235"/>
    </source>
</evidence>
<dbReference type="GO" id="GO:0006269">
    <property type="term" value="P:DNA replication, synthesis of primer"/>
    <property type="evidence" value="ECO:0007669"/>
    <property type="project" value="UniProtKB-KW"/>
</dbReference>
<evidence type="ECO:0000313" key="16">
    <source>
        <dbReference type="Proteomes" id="UP000199438"/>
    </source>
</evidence>
<feature type="binding site" evidence="12">
    <location>
        <position position="533"/>
    </location>
    <ligand>
        <name>Zn(2+)</name>
        <dbReference type="ChEBI" id="CHEBI:29105"/>
        <label>2</label>
    </ligand>
</feature>
<feature type="binding site" evidence="12">
    <location>
        <position position="567"/>
    </location>
    <ligand>
        <name>Zn(2+)</name>
        <dbReference type="ChEBI" id="CHEBI:29105"/>
        <label>1</label>
    </ligand>
</feature>
<keyword evidence="4 12" id="KW-0547">Nucleotide-binding</keyword>
<dbReference type="InterPro" id="IPR014001">
    <property type="entry name" value="Helicase_ATP-bd"/>
</dbReference>
<dbReference type="InterPro" id="IPR041222">
    <property type="entry name" value="PriA_3primeBD"/>
</dbReference>
<dbReference type="Gene3D" id="3.40.50.300">
    <property type="entry name" value="P-loop containing nucleotide triphosphate hydrolases"/>
    <property type="match status" value="2"/>
</dbReference>
<dbReference type="GO" id="GO:0006310">
    <property type="term" value="P:DNA recombination"/>
    <property type="evidence" value="ECO:0007669"/>
    <property type="project" value="InterPro"/>
</dbReference>
<evidence type="ECO:0000256" key="11">
    <source>
        <dbReference type="ARBA" id="ARBA00048988"/>
    </source>
</evidence>
<sequence length="817" mass="93716">MSHFVDVILPLPLDNRFTYSISKDEANFLQAGIRVAVPFGKSKVYTGIIAEVHDRAPEVYEAKPISQILDEAPLVTSQQLKFWSWIASYYMCTEGEVMRAALPGAFILESESIVQLQKESEIIESELKDDEFLVVEALQNQSSLKIKEVEALLDRKSVLPVLNRLMAKDIVVLSQEIYEQYKPKRVRYIKLHENHESEDAMHQLLDNLSRAHKQREVVLNYFSIKARSTKPISAKELQKSSEVTASTLKSLVKKNIFQEYYINEDRVGFDGEITRKHIEFNEYQLKAFGQIKASFEEKTVCLLHGVTSSGKTEIYLKLIEEVLNEGKQALYLLPEIALTTQLINRLQAYFGDKVLVFHSKYSMNERVEVYQNVLNAGDDPKVVIGARSAIFLPFQQLGLIIVDEEHEATFKQYDPAPRYHARDAAVVLANFFKAKTLMGSATPSLESYFNAEHNKYGFTELSRRFGDVLMPEIEIVDIKEKHRKKRMTGHFSDRLLKEIEESLAEGEQVILFQNRRGFSPILECNTCGHSPQCPNCDVSLTYHSHSNQLRCHYCGYHIAMQQRCMACHSDDVSTKGFGTEQIETELKALFPDHKIGRMDQDTTRGKHGYEKIITAFEDLEIDILVGTQMLTKGLDFRNVNLVGVMNADNLLNFPDFRAHERSFQLMLQVAGRAGRTKKRGKVLIQSYNPHHQIIQQVSTNDYAGMYKEQLQERYNYKYPPYFRLVRLSLKSRDFSKTNEAADWIAKAMQNVFNQHVLGPEFPPVARIRNEYYKNIMLKIPQSQSLGKTKSVLQKILISFNAISAYRSVRVIVNVDPV</sequence>
<keyword evidence="10 12" id="KW-0413">Isomerase</keyword>
<dbReference type="Pfam" id="PF17764">
    <property type="entry name" value="PriA_3primeBD"/>
    <property type="match status" value="1"/>
</dbReference>
<comment type="similarity">
    <text evidence="12">Belongs to the helicase family. PriA subfamily.</text>
</comment>
<reference evidence="16" key="1">
    <citation type="submission" date="2016-10" db="EMBL/GenBank/DDBJ databases">
        <authorList>
            <person name="Varghese N."/>
            <person name="Submissions S."/>
        </authorList>
    </citation>
    <scope>NUCLEOTIDE SEQUENCE [LARGE SCALE GENOMIC DNA]</scope>
    <source>
        <strain evidence="16">DSM 24499</strain>
    </source>
</reference>
<dbReference type="FunFam" id="3.40.1440.60:FF:000001">
    <property type="entry name" value="Primosomal protein N"/>
    <property type="match status" value="1"/>
</dbReference>
<dbReference type="PROSITE" id="PS51192">
    <property type="entry name" value="HELICASE_ATP_BIND_1"/>
    <property type="match status" value="1"/>
</dbReference>
<dbReference type="GO" id="GO:1990077">
    <property type="term" value="C:primosome complex"/>
    <property type="evidence" value="ECO:0007669"/>
    <property type="project" value="UniProtKB-UniRule"/>
</dbReference>
<dbReference type="OrthoDB" id="9759544at2"/>
<protein>
    <recommendedName>
        <fullName evidence="12">Replication restart protein PriA</fullName>
    </recommendedName>
    <alternativeName>
        <fullName evidence="12">ATP-dependent DNA helicase PriA</fullName>
        <ecNumber evidence="12">5.6.2.4</ecNumber>
    </alternativeName>
    <alternativeName>
        <fullName evidence="12">DNA 3'-5' helicase PriA</fullName>
    </alternativeName>
</protein>
<dbReference type="EC" id="5.6.2.4" evidence="12"/>
<dbReference type="EMBL" id="FOKV01000002">
    <property type="protein sequence ID" value="SFC09259.1"/>
    <property type="molecule type" value="Genomic_DNA"/>
</dbReference>
<evidence type="ECO:0000256" key="7">
    <source>
        <dbReference type="ARBA" id="ARBA00022833"/>
    </source>
</evidence>
<evidence type="ECO:0000256" key="4">
    <source>
        <dbReference type="ARBA" id="ARBA00022741"/>
    </source>
</evidence>
<evidence type="ECO:0000259" key="13">
    <source>
        <dbReference type="PROSITE" id="PS51192"/>
    </source>
</evidence>
<dbReference type="GO" id="GO:0005524">
    <property type="term" value="F:ATP binding"/>
    <property type="evidence" value="ECO:0007669"/>
    <property type="project" value="UniProtKB-UniRule"/>
</dbReference>
<keyword evidence="5 12" id="KW-0378">Hydrolase</keyword>
<name>A0A1I1GC11_9FLAO</name>
<dbReference type="PANTHER" id="PTHR30580:SF0">
    <property type="entry name" value="PRIMOSOMAL PROTEIN N"/>
    <property type="match status" value="1"/>
</dbReference>
<dbReference type="HAMAP" id="MF_00983">
    <property type="entry name" value="PriA"/>
    <property type="match status" value="1"/>
</dbReference>
<accession>A0A1I1GC11</accession>
<dbReference type="GO" id="GO:0006270">
    <property type="term" value="P:DNA replication initiation"/>
    <property type="evidence" value="ECO:0007669"/>
    <property type="project" value="TreeGrafter"/>
</dbReference>
<dbReference type="InterPro" id="IPR042115">
    <property type="entry name" value="PriA_3primeBD_sf"/>
</dbReference>
<keyword evidence="1 12" id="KW-0639">Primosome</keyword>
<evidence type="ECO:0000256" key="12">
    <source>
        <dbReference type="HAMAP-Rule" id="MF_00983"/>
    </source>
</evidence>